<evidence type="ECO:0000313" key="2">
    <source>
        <dbReference type="Proteomes" id="UP001189429"/>
    </source>
</evidence>
<feature type="non-terminal residue" evidence="1">
    <location>
        <position position="1"/>
    </location>
</feature>
<keyword evidence="2" id="KW-1185">Reference proteome</keyword>
<evidence type="ECO:0000313" key="1">
    <source>
        <dbReference type="EMBL" id="CAK0820834.1"/>
    </source>
</evidence>
<proteinExistence type="predicted"/>
<organism evidence="1 2">
    <name type="scientific">Prorocentrum cordatum</name>
    <dbReference type="NCBI Taxonomy" id="2364126"/>
    <lineage>
        <taxon>Eukaryota</taxon>
        <taxon>Sar</taxon>
        <taxon>Alveolata</taxon>
        <taxon>Dinophyceae</taxon>
        <taxon>Prorocentrales</taxon>
        <taxon>Prorocentraceae</taxon>
        <taxon>Prorocentrum</taxon>
    </lineage>
</organism>
<dbReference type="EMBL" id="CAUYUJ010007458">
    <property type="protein sequence ID" value="CAK0820834.1"/>
    <property type="molecule type" value="Genomic_DNA"/>
</dbReference>
<name>A0ABN9RNQ9_9DINO</name>
<sequence length="368" mass="41025">ANHKEYMYGGKGRSCEMAVWRQAINNEAAIASKFLSACTLIDLEKAYERVTHLLLLRSCHRHGFSIRRIRVLLLVYGGPRSIKVGEALSLPFTVNSSIVAGCSFATTLLKIVLKDVCDEFMARWPRLGLALVVDDSTIQALGSEPFVKNALVSGTWQFCRGLEALEMKVSREKCILVASDIKVGRSLQHSLREFSFKYVPAAKNLGVDFKLAFNKGRQAQMQTAFDKAKKEAARGWSGVIGPAGAVVQTLSRLGWTGTSWCSWVTSSGLRLDLRELGPRTIKALVDDTTEQLSLKKVSEFYDLSWEPFLEPIRGVIAEQRKRGDHLGISLLIAQVSGGLWTQKDLFKQRYSLDPLCRWCKAREGSVHN</sequence>
<feature type="non-terminal residue" evidence="1">
    <location>
        <position position="368"/>
    </location>
</feature>
<evidence type="ECO:0008006" key="3">
    <source>
        <dbReference type="Google" id="ProtNLM"/>
    </source>
</evidence>
<protein>
    <recommendedName>
        <fullName evidence="3">Reverse transcriptase domain-containing protein</fullName>
    </recommendedName>
</protein>
<reference evidence="1" key="1">
    <citation type="submission" date="2023-10" db="EMBL/GenBank/DDBJ databases">
        <authorList>
            <person name="Chen Y."/>
            <person name="Shah S."/>
            <person name="Dougan E. K."/>
            <person name="Thang M."/>
            <person name="Chan C."/>
        </authorList>
    </citation>
    <scope>NUCLEOTIDE SEQUENCE [LARGE SCALE GENOMIC DNA]</scope>
</reference>
<gene>
    <name evidence="1" type="ORF">PCOR1329_LOCUS22351</name>
</gene>
<comment type="caution">
    <text evidence="1">The sequence shown here is derived from an EMBL/GenBank/DDBJ whole genome shotgun (WGS) entry which is preliminary data.</text>
</comment>
<dbReference type="Proteomes" id="UP001189429">
    <property type="component" value="Unassembled WGS sequence"/>
</dbReference>
<accession>A0ABN9RNQ9</accession>